<dbReference type="Pfam" id="PF20240">
    <property type="entry name" value="DUF6597"/>
    <property type="match status" value="1"/>
</dbReference>
<dbReference type="KEGG" id="falb:HYN59_13880"/>
<gene>
    <name evidence="2" type="ORF">HYN59_13880</name>
</gene>
<dbReference type="Pfam" id="PF12833">
    <property type="entry name" value="HTH_18"/>
    <property type="match status" value="1"/>
</dbReference>
<dbReference type="InterPro" id="IPR046532">
    <property type="entry name" value="DUF6597"/>
</dbReference>
<accession>A0A2S1R0E4</accession>
<dbReference type="EMBL" id="CP029186">
    <property type="protein sequence ID" value="AWH86132.1"/>
    <property type="molecule type" value="Genomic_DNA"/>
</dbReference>
<dbReference type="AlphaFoldDB" id="A0A2S1R0E4"/>
<keyword evidence="3" id="KW-1185">Reference proteome</keyword>
<reference evidence="2 3" key="1">
    <citation type="submission" date="2018-04" db="EMBL/GenBank/DDBJ databases">
        <title>Genome sequencing of Flavobacterium sp. HYN0059.</title>
        <authorList>
            <person name="Yi H."/>
            <person name="Baek C."/>
        </authorList>
    </citation>
    <scope>NUCLEOTIDE SEQUENCE [LARGE SCALE GENOMIC DNA]</scope>
    <source>
        <strain evidence="2 3">HYN0059</strain>
    </source>
</reference>
<evidence type="ECO:0000259" key="1">
    <source>
        <dbReference type="PROSITE" id="PS01124"/>
    </source>
</evidence>
<dbReference type="SMART" id="SM00342">
    <property type="entry name" value="HTH_ARAC"/>
    <property type="match status" value="1"/>
</dbReference>
<dbReference type="GO" id="GO:0003700">
    <property type="term" value="F:DNA-binding transcription factor activity"/>
    <property type="evidence" value="ECO:0007669"/>
    <property type="project" value="InterPro"/>
</dbReference>
<proteinExistence type="predicted"/>
<dbReference type="Proteomes" id="UP000244929">
    <property type="component" value="Chromosome"/>
</dbReference>
<feature type="domain" description="HTH araC/xylS-type" evidence="1">
    <location>
        <begin position="160"/>
        <end position="257"/>
    </location>
</feature>
<dbReference type="GO" id="GO:0043565">
    <property type="term" value="F:sequence-specific DNA binding"/>
    <property type="evidence" value="ECO:0007669"/>
    <property type="project" value="InterPro"/>
</dbReference>
<sequence>MMSLQHIPIHPALKGYVEKVWIFRSSEKIADEDMKLVVPNGLPKLVVPFCNGLSGTMPGWKHMSKENSITLIGICDVPSIVDVQDDAESGTIGVEFTPMGISRFFNIRQADIHNRIYALIDVVGKKALEIEEQITDEPSPEKKAILLQHYLLKIFNNGRDPIFEYCVSRIRSSKGMVQIKHLERETGYSSRWLTAKFDEKLGISPKNLCSVVRFHTAYQAFSFNQPIDVYGLYYDQSHFIREFKRFTGMPPGKFEKQVNDFDKIFYR</sequence>
<dbReference type="Gene3D" id="1.10.10.60">
    <property type="entry name" value="Homeodomain-like"/>
    <property type="match status" value="1"/>
</dbReference>
<protein>
    <recommendedName>
        <fullName evidence="1">HTH araC/xylS-type domain-containing protein</fullName>
    </recommendedName>
</protein>
<dbReference type="InterPro" id="IPR018060">
    <property type="entry name" value="HTH_AraC"/>
</dbReference>
<organism evidence="2 3">
    <name type="scientific">Flavobacterium album</name>
    <dbReference type="NCBI Taxonomy" id="2175091"/>
    <lineage>
        <taxon>Bacteria</taxon>
        <taxon>Pseudomonadati</taxon>
        <taxon>Bacteroidota</taxon>
        <taxon>Flavobacteriia</taxon>
        <taxon>Flavobacteriales</taxon>
        <taxon>Flavobacteriaceae</taxon>
        <taxon>Flavobacterium</taxon>
    </lineage>
</organism>
<evidence type="ECO:0000313" key="2">
    <source>
        <dbReference type="EMBL" id="AWH86132.1"/>
    </source>
</evidence>
<dbReference type="RefSeq" id="WP_108778841.1">
    <property type="nucleotide sequence ID" value="NZ_CP029186.1"/>
</dbReference>
<dbReference type="OrthoDB" id="635259at2"/>
<dbReference type="PROSITE" id="PS01124">
    <property type="entry name" value="HTH_ARAC_FAMILY_2"/>
    <property type="match status" value="1"/>
</dbReference>
<name>A0A2S1R0E4_9FLAO</name>
<evidence type="ECO:0000313" key="3">
    <source>
        <dbReference type="Proteomes" id="UP000244929"/>
    </source>
</evidence>